<comment type="subcellular location">
    <subcellularLocation>
        <location evidence="1 11">Golgi apparatus membrane</location>
        <topology evidence="1 11">Single-pass type II membrane protein</topology>
    </subcellularLocation>
</comment>
<dbReference type="Pfam" id="PF03567">
    <property type="entry name" value="Sulfotransfer_2"/>
    <property type="match status" value="1"/>
</dbReference>
<evidence type="ECO:0000256" key="8">
    <source>
        <dbReference type="ARBA" id="ARBA00023136"/>
    </source>
</evidence>
<dbReference type="PANTHER" id="PTHR12137">
    <property type="entry name" value="CARBOHYDRATE SULFOTRANSFERASE"/>
    <property type="match status" value="1"/>
</dbReference>
<evidence type="ECO:0000256" key="7">
    <source>
        <dbReference type="ARBA" id="ARBA00023034"/>
    </source>
</evidence>
<evidence type="ECO:0000256" key="1">
    <source>
        <dbReference type="ARBA" id="ARBA00004323"/>
    </source>
</evidence>
<dbReference type="Proteomes" id="UP000264800">
    <property type="component" value="Unplaced"/>
</dbReference>
<protein>
    <recommendedName>
        <fullName evidence="11">Carbohydrate sulfotransferase</fullName>
        <ecNumber evidence="11">2.8.2.-</ecNumber>
    </recommendedName>
</protein>
<evidence type="ECO:0000313" key="13">
    <source>
        <dbReference type="Proteomes" id="UP000264800"/>
    </source>
</evidence>
<evidence type="ECO:0000256" key="5">
    <source>
        <dbReference type="ARBA" id="ARBA00022968"/>
    </source>
</evidence>
<dbReference type="InterPro" id="IPR018011">
    <property type="entry name" value="Carb_sulfotrans_8-10"/>
</dbReference>
<dbReference type="Ensembl" id="ENSKMAT00000008490.1">
    <property type="protein sequence ID" value="ENSKMAP00000008363.1"/>
    <property type="gene ID" value="ENSKMAG00000006284.1"/>
</dbReference>
<keyword evidence="7 11" id="KW-0333">Golgi apparatus</keyword>
<dbReference type="AlphaFoldDB" id="A0A3Q2ZWW3"/>
<dbReference type="GO" id="GO:0016051">
    <property type="term" value="P:carbohydrate biosynthetic process"/>
    <property type="evidence" value="ECO:0007669"/>
    <property type="project" value="InterPro"/>
</dbReference>
<evidence type="ECO:0000256" key="9">
    <source>
        <dbReference type="ARBA" id="ARBA00023180"/>
    </source>
</evidence>
<reference evidence="12" key="2">
    <citation type="submission" date="2025-09" db="UniProtKB">
        <authorList>
            <consortium name="Ensembl"/>
        </authorList>
    </citation>
    <scope>IDENTIFICATION</scope>
</reference>
<dbReference type="EC" id="2.8.2.-" evidence="11"/>
<accession>A0A3Q2ZWW3</accession>
<proteinExistence type="inferred from homology"/>
<organism evidence="12 13">
    <name type="scientific">Kryptolebias marmoratus</name>
    <name type="common">Mangrove killifish</name>
    <name type="synonym">Rivulus marmoratus</name>
    <dbReference type="NCBI Taxonomy" id="37003"/>
    <lineage>
        <taxon>Eukaryota</taxon>
        <taxon>Metazoa</taxon>
        <taxon>Chordata</taxon>
        <taxon>Craniata</taxon>
        <taxon>Vertebrata</taxon>
        <taxon>Euteleostomi</taxon>
        <taxon>Actinopterygii</taxon>
        <taxon>Neopterygii</taxon>
        <taxon>Teleostei</taxon>
        <taxon>Neoteleostei</taxon>
        <taxon>Acanthomorphata</taxon>
        <taxon>Ovalentaria</taxon>
        <taxon>Atherinomorphae</taxon>
        <taxon>Cyprinodontiformes</taxon>
        <taxon>Rivulidae</taxon>
        <taxon>Kryptolebias</taxon>
    </lineage>
</organism>
<feature type="transmembrane region" description="Helical" evidence="11">
    <location>
        <begin position="37"/>
        <end position="54"/>
    </location>
</feature>
<dbReference type="GO" id="GO:0008146">
    <property type="term" value="F:sulfotransferase activity"/>
    <property type="evidence" value="ECO:0007669"/>
    <property type="project" value="InterPro"/>
</dbReference>
<comment type="caution">
    <text evidence="11">Lacks conserved residue(s) required for the propagation of feature annotation.</text>
</comment>
<comment type="similarity">
    <text evidence="2 11">Belongs to the sulfotransferase 2 family.</text>
</comment>
<dbReference type="PANTHER" id="PTHR12137:SF4">
    <property type="entry name" value="CARBOHYDRATE SULFOTRANSFERASE 12"/>
    <property type="match status" value="1"/>
</dbReference>
<dbReference type="GO" id="GO:0030166">
    <property type="term" value="P:proteoglycan biosynthetic process"/>
    <property type="evidence" value="ECO:0007669"/>
    <property type="project" value="TreeGrafter"/>
</dbReference>
<evidence type="ECO:0000313" key="12">
    <source>
        <dbReference type="Ensembl" id="ENSKMAP00000008363.1"/>
    </source>
</evidence>
<evidence type="ECO:0000256" key="10">
    <source>
        <dbReference type="ARBA" id="ARBA00023277"/>
    </source>
</evidence>
<dbReference type="GO" id="GO:0000139">
    <property type="term" value="C:Golgi membrane"/>
    <property type="evidence" value="ECO:0007669"/>
    <property type="project" value="UniProtKB-SubCell"/>
</dbReference>
<dbReference type="InterPro" id="IPR005331">
    <property type="entry name" value="Sulfotransferase"/>
</dbReference>
<evidence type="ECO:0000256" key="6">
    <source>
        <dbReference type="ARBA" id="ARBA00022989"/>
    </source>
</evidence>
<evidence type="ECO:0000256" key="4">
    <source>
        <dbReference type="ARBA" id="ARBA00022692"/>
    </source>
</evidence>
<evidence type="ECO:0000256" key="2">
    <source>
        <dbReference type="ARBA" id="ARBA00006339"/>
    </source>
</evidence>
<keyword evidence="6 11" id="KW-1133">Transmembrane helix</keyword>
<sequence length="340" mass="40843">MAACKRFLLPFGLFGLIFVIQILSYRRDISQENRGMMHVQFLLCLLCILFLFLVKTRILVLFASLHFTASERIHQLQELRKQLILEDLSQSKLKNFIVDDKHGIIYCYIPKVACTNWKRVLYALNQGEPYPDLVSIKSSTVHKQFKFTLLNDYSRTEIKAKLRHYTKFLFVRDPFVRLVSAYRDKFLHNDPYFYENYGRNMLRLYNNQPDPPKTEKAFRLGIRPSFYNFIQYLLDPQTERSAPFEPHWRQMHRLCHPCLIEYDFIGHQETLQDDAQELLKMLKLEDSITFPSAYENVTDRDFLLNWFRAAPLEDRRKLYELYEQDFRLFGYRRPSELLDD</sequence>
<keyword evidence="9 11" id="KW-0325">Glycoprotein</keyword>
<dbReference type="GeneTree" id="ENSGT00940000156614"/>
<dbReference type="OMA" id="VMKHKLQ"/>
<dbReference type="STRING" id="37003.ENSKMAP00000008363"/>
<reference evidence="12" key="1">
    <citation type="submission" date="2025-08" db="UniProtKB">
        <authorList>
            <consortium name="Ensembl"/>
        </authorList>
    </citation>
    <scope>IDENTIFICATION</scope>
</reference>
<keyword evidence="8 11" id="KW-0472">Membrane</keyword>
<feature type="transmembrane region" description="Helical" evidence="11">
    <location>
        <begin position="7"/>
        <end position="25"/>
    </location>
</feature>
<keyword evidence="4 11" id="KW-0812">Transmembrane</keyword>
<keyword evidence="10 11" id="KW-0119">Carbohydrate metabolism</keyword>
<keyword evidence="3 11" id="KW-0808">Transferase</keyword>
<keyword evidence="13" id="KW-1185">Reference proteome</keyword>
<evidence type="ECO:0000256" key="11">
    <source>
        <dbReference type="RuleBase" id="RU364020"/>
    </source>
</evidence>
<evidence type="ECO:0000256" key="3">
    <source>
        <dbReference type="ARBA" id="ARBA00022679"/>
    </source>
</evidence>
<keyword evidence="5 11" id="KW-0735">Signal-anchor</keyword>
<name>A0A3Q2ZWW3_KRYMA</name>